<organism evidence="1 2">
    <name type="scientific">Ruminococcus callidus ATCC 27760</name>
    <dbReference type="NCBI Taxonomy" id="411473"/>
    <lineage>
        <taxon>Bacteria</taxon>
        <taxon>Bacillati</taxon>
        <taxon>Bacillota</taxon>
        <taxon>Clostridia</taxon>
        <taxon>Eubacteriales</taxon>
        <taxon>Oscillospiraceae</taxon>
        <taxon>Ruminococcus</taxon>
    </lineage>
</organism>
<dbReference type="PATRIC" id="fig|411473.3.peg.1668"/>
<accession>U2M5M3</accession>
<reference evidence="1 2" key="1">
    <citation type="submission" date="2013-07" db="EMBL/GenBank/DDBJ databases">
        <authorList>
            <person name="Weinstock G."/>
            <person name="Sodergren E."/>
            <person name="Wylie T."/>
            <person name="Fulton L."/>
            <person name="Fulton R."/>
            <person name="Fronick C."/>
            <person name="O'Laughlin M."/>
            <person name="Godfrey J."/>
            <person name="Miner T."/>
            <person name="Herter B."/>
            <person name="Appelbaum E."/>
            <person name="Cordes M."/>
            <person name="Lek S."/>
            <person name="Wollam A."/>
            <person name="Pepin K.H."/>
            <person name="Palsikar V.B."/>
            <person name="Mitreva M."/>
            <person name="Wilson R.K."/>
        </authorList>
    </citation>
    <scope>NUCLEOTIDE SEQUENCE [LARGE SCALE GENOMIC DNA]</scope>
    <source>
        <strain evidence="1 2">ATCC 27760</strain>
    </source>
</reference>
<sequence length="39" mass="4353">MERRVRTTPPAKTPTTFVAIDKNAILLYNITITFSATAE</sequence>
<evidence type="ECO:0000313" key="1">
    <source>
        <dbReference type="EMBL" id="ERJ94613.1"/>
    </source>
</evidence>
<name>U2M5M3_9FIRM</name>
<dbReference type="STRING" id="411473.RUMCAL_02021"/>
<keyword evidence="2" id="KW-1185">Reference proteome</keyword>
<dbReference type="HOGENOM" id="CLU_3316441_0_0_9"/>
<evidence type="ECO:0000313" key="2">
    <source>
        <dbReference type="Proteomes" id="UP000016662"/>
    </source>
</evidence>
<comment type="caution">
    <text evidence="1">The sequence shown here is derived from an EMBL/GenBank/DDBJ whole genome shotgun (WGS) entry which is preliminary data.</text>
</comment>
<dbReference type="Proteomes" id="UP000016662">
    <property type="component" value="Unassembled WGS sequence"/>
</dbReference>
<protein>
    <submittedName>
        <fullName evidence="1">Uncharacterized protein</fullName>
    </submittedName>
</protein>
<dbReference type="EMBL" id="AWVF01000250">
    <property type="protein sequence ID" value="ERJ94613.1"/>
    <property type="molecule type" value="Genomic_DNA"/>
</dbReference>
<dbReference type="AlphaFoldDB" id="U2M5M3"/>
<gene>
    <name evidence="1" type="ORF">RUMCAL_02021</name>
</gene>
<proteinExistence type="predicted"/>